<reference evidence="1" key="1">
    <citation type="journal article" date="2023" name="Science">
        <title>Genome structures resolve the early diversification of teleost fishes.</title>
        <authorList>
            <person name="Parey E."/>
            <person name="Louis A."/>
            <person name="Montfort J."/>
            <person name="Bouchez O."/>
            <person name="Roques C."/>
            <person name="Iampietro C."/>
            <person name="Lluch J."/>
            <person name="Castinel A."/>
            <person name="Donnadieu C."/>
            <person name="Desvignes T."/>
            <person name="Floi Bucao C."/>
            <person name="Jouanno E."/>
            <person name="Wen M."/>
            <person name="Mejri S."/>
            <person name="Dirks R."/>
            <person name="Jansen H."/>
            <person name="Henkel C."/>
            <person name="Chen W.J."/>
            <person name="Zahm M."/>
            <person name="Cabau C."/>
            <person name="Klopp C."/>
            <person name="Thompson A.W."/>
            <person name="Robinson-Rechavi M."/>
            <person name="Braasch I."/>
            <person name="Lecointre G."/>
            <person name="Bobe J."/>
            <person name="Postlethwait J.H."/>
            <person name="Berthelot C."/>
            <person name="Roest Crollius H."/>
            <person name="Guiguen Y."/>
        </authorList>
    </citation>
    <scope>NUCLEOTIDE SEQUENCE</scope>
    <source>
        <strain evidence="1">NC1722</strain>
    </source>
</reference>
<name>A0AAD7T6F2_9TELE</name>
<accession>A0AAD7T6F2</accession>
<sequence length="101" mass="10944">MIMGAPDGLSLRNEIQSKDFQAAFDPTLRQPDVKTVSSNGPGEELIPYLCAKGSKVMRPAPGFSNYAVEPRWGDLTVGMQPGDPVARPRGSWRLGYLPAVL</sequence>
<protein>
    <submittedName>
        <fullName evidence="1">Uncharacterized protein</fullName>
    </submittedName>
</protein>
<dbReference type="Proteomes" id="UP001221898">
    <property type="component" value="Unassembled WGS sequence"/>
</dbReference>
<gene>
    <name evidence="1" type="ORF">AAFF_G00009080</name>
</gene>
<dbReference type="AlphaFoldDB" id="A0AAD7T6F2"/>
<comment type="caution">
    <text evidence="1">The sequence shown here is derived from an EMBL/GenBank/DDBJ whole genome shotgun (WGS) entry which is preliminary data.</text>
</comment>
<proteinExistence type="predicted"/>
<keyword evidence="2" id="KW-1185">Reference proteome</keyword>
<evidence type="ECO:0000313" key="2">
    <source>
        <dbReference type="Proteomes" id="UP001221898"/>
    </source>
</evidence>
<evidence type="ECO:0000313" key="1">
    <source>
        <dbReference type="EMBL" id="KAJ8415210.1"/>
    </source>
</evidence>
<organism evidence="1 2">
    <name type="scientific">Aldrovandia affinis</name>
    <dbReference type="NCBI Taxonomy" id="143900"/>
    <lineage>
        <taxon>Eukaryota</taxon>
        <taxon>Metazoa</taxon>
        <taxon>Chordata</taxon>
        <taxon>Craniata</taxon>
        <taxon>Vertebrata</taxon>
        <taxon>Euteleostomi</taxon>
        <taxon>Actinopterygii</taxon>
        <taxon>Neopterygii</taxon>
        <taxon>Teleostei</taxon>
        <taxon>Notacanthiformes</taxon>
        <taxon>Halosauridae</taxon>
        <taxon>Aldrovandia</taxon>
    </lineage>
</organism>
<dbReference type="EMBL" id="JAINUG010000010">
    <property type="protein sequence ID" value="KAJ8415210.1"/>
    <property type="molecule type" value="Genomic_DNA"/>
</dbReference>